<dbReference type="AlphaFoldDB" id="A0A5C4M092"/>
<evidence type="ECO:0000256" key="1">
    <source>
        <dbReference type="ARBA" id="ARBA00004651"/>
    </source>
</evidence>
<reference evidence="8 9" key="1">
    <citation type="submission" date="2019-06" db="EMBL/GenBank/DDBJ databases">
        <title>Amycolatopsis alkalitolerans sp. nov., isolated from Gastrodia elata Blume.</title>
        <authorList>
            <person name="Narsing Rao M.P."/>
            <person name="Li W.J."/>
        </authorList>
    </citation>
    <scope>NUCLEOTIDE SEQUENCE [LARGE SCALE GENOMIC DNA]</scope>
    <source>
        <strain evidence="8 9">SYSUP0005</strain>
    </source>
</reference>
<dbReference type="InterPro" id="IPR020846">
    <property type="entry name" value="MFS_dom"/>
</dbReference>
<comment type="caution">
    <text evidence="8">The sequence shown here is derived from an EMBL/GenBank/DDBJ whole genome shotgun (WGS) entry which is preliminary data.</text>
</comment>
<dbReference type="PANTHER" id="PTHR48020:SF12">
    <property type="entry name" value="PROTON MYO-INOSITOL COTRANSPORTER"/>
    <property type="match status" value="1"/>
</dbReference>
<dbReference type="PROSITE" id="PS50850">
    <property type="entry name" value="MFS"/>
    <property type="match status" value="1"/>
</dbReference>
<evidence type="ECO:0000256" key="3">
    <source>
        <dbReference type="ARBA" id="ARBA00022692"/>
    </source>
</evidence>
<evidence type="ECO:0000313" key="9">
    <source>
        <dbReference type="Proteomes" id="UP000305546"/>
    </source>
</evidence>
<dbReference type="SUPFAM" id="SSF103473">
    <property type="entry name" value="MFS general substrate transporter"/>
    <property type="match status" value="1"/>
</dbReference>
<name>A0A5C4M092_9PSEU</name>
<evidence type="ECO:0000313" key="8">
    <source>
        <dbReference type="EMBL" id="TNC24090.1"/>
    </source>
</evidence>
<sequence length="195" mass="20504">MGRATEAANVSEWAGITPESTARLPEGSQLKRSIALLAGPYRRNLIVLSALCVCGSIASLFLGSYSAFLAKVVGATSDRAAILFGMTIWGAYLLGNIVNIAVTDRVGRKPLLIAGGVITTLSLLLAAWIRLSKDHAGAVFAIFAVGAFAYWGGVNQAIWQYTAELFPAQIRGTARGFSTSWTRTAATASALLTPP</sequence>
<proteinExistence type="predicted"/>
<dbReference type="PANTHER" id="PTHR48020">
    <property type="entry name" value="PROTON MYO-INOSITOL COTRANSPORTER"/>
    <property type="match status" value="1"/>
</dbReference>
<keyword evidence="9" id="KW-1185">Reference proteome</keyword>
<feature type="transmembrane region" description="Helical" evidence="6">
    <location>
        <begin position="135"/>
        <end position="153"/>
    </location>
</feature>
<evidence type="ECO:0000256" key="6">
    <source>
        <dbReference type="SAM" id="Phobius"/>
    </source>
</evidence>
<feature type="transmembrane region" description="Helical" evidence="6">
    <location>
        <begin position="45"/>
        <end position="68"/>
    </location>
</feature>
<comment type="subcellular location">
    <subcellularLocation>
        <location evidence="1">Cell membrane</location>
        <topology evidence="1">Multi-pass membrane protein</topology>
    </subcellularLocation>
</comment>
<dbReference type="InterPro" id="IPR050814">
    <property type="entry name" value="Myo-inositol_Transporter"/>
</dbReference>
<evidence type="ECO:0000256" key="2">
    <source>
        <dbReference type="ARBA" id="ARBA00022448"/>
    </source>
</evidence>
<dbReference type="GO" id="GO:0005886">
    <property type="term" value="C:plasma membrane"/>
    <property type="evidence" value="ECO:0007669"/>
    <property type="project" value="UniProtKB-SubCell"/>
</dbReference>
<accession>A0A5C4M092</accession>
<feature type="domain" description="Major facilitator superfamily (MFS) profile" evidence="7">
    <location>
        <begin position="1"/>
        <end position="195"/>
    </location>
</feature>
<keyword evidence="4 6" id="KW-1133">Transmembrane helix</keyword>
<dbReference type="Proteomes" id="UP000305546">
    <property type="component" value="Unassembled WGS sequence"/>
</dbReference>
<dbReference type="Pfam" id="PF00083">
    <property type="entry name" value="Sugar_tr"/>
    <property type="match status" value="1"/>
</dbReference>
<dbReference type="InterPro" id="IPR036259">
    <property type="entry name" value="MFS_trans_sf"/>
</dbReference>
<feature type="transmembrane region" description="Helical" evidence="6">
    <location>
        <begin position="111"/>
        <end position="129"/>
    </location>
</feature>
<dbReference type="InterPro" id="IPR005828">
    <property type="entry name" value="MFS_sugar_transport-like"/>
</dbReference>
<feature type="transmembrane region" description="Helical" evidence="6">
    <location>
        <begin position="80"/>
        <end position="102"/>
    </location>
</feature>
<gene>
    <name evidence="8" type="ORF">FG385_18620</name>
</gene>
<evidence type="ECO:0000256" key="5">
    <source>
        <dbReference type="ARBA" id="ARBA00023136"/>
    </source>
</evidence>
<evidence type="ECO:0000259" key="7">
    <source>
        <dbReference type="PROSITE" id="PS50850"/>
    </source>
</evidence>
<keyword evidence="3 6" id="KW-0812">Transmembrane</keyword>
<dbReference type="EMBL" id="VDFW01000016">
    <property type="protein sequence ID" value="TNC24090.1"/>
    <property type="molecule type" value="Genomic_DNA"/>
</dbReference>
<keyword evidence="5 6" id="KW-0472">Membrane</keyword>
<protein>
    <submittedName>
        <fullName evidence="8">MFS transporter</fullName>
    </submittedName>
</protein>
<evidence type="ECO:0000256" key="4">
    <source>
        <dbReference type="ARBA" id="ARBA00022989"/>
    </source>
</evidence>
<dbReference type="GO" id="GO:0022857">
    <property type="term" value="F:transmembrane transporter activity"/>
    <property type="evidence" value="ECO:0007669"/>
    <property type="project" value="InterPro"/>
</dbReference>
<dbReference type="Gene3D" id="1.20.1250.20">
    <property type="entry name" value="MFS general substrate transporter like domains"/>
    <property type="match status" value="1"/>
</dbReference>
<organism evidence="8 9">
    <name type="scientific">Amycolatopsis alkalitolerans</name>
    <dbReference type="NCBI Taxonomy" id="2547244"/>
    <lineage>
        <taxon>Bacteria</taxon>
        <taxon>Bacillati</taxon>
        <taxon>Actinomycetota</taxon>
        <taxon>Actinomycetes</taxon>
        <taxon>Pseudonocardiales</taxon>
        <taxon>Pseudonocardiaceae</taxon>
        <taxon>Amycolatopsis</taxon>
    </lineage>
</organism>
<keyword evidence="2" id="KW-0813">Transport</keyword>